<dbReference type="RefSeq" id="WP_345885885.1">
    <property type="nucleotide sequence ID" value="NZ_JBDFRB010000013.1"/>
</dbReference>
<gene>
    <name evidence="4" type="ORF">ABCQ75_13170</name>
</gene>
<proteinExistence type="inferred from homology"/>
<reference evidence="4 5" key="1">
    <citation type="submission" date="2024-05" db="EMBL/GenBank/DDBJ databases">
        <title>Sinomonas sp. nov., isolated from a waste landfill.</title>
        <authorList>
            <person name="Zhao Y."/>
        </authorList>
    </citation>
    <scope>NUCLEOTIDE SEQUENCE [LARGE SCALE GENOMIC DNA]</scope>
    <source>
        <strain evidence="4 5">CCTCC AB2014300</strain>
    </source>
</reference>
<dbReference type="Pfam" id="PF02604">
    <property type="entry name" value="PhdYeFM_antitox"/>
    <property type="match status" value="1"/>
</dbReference>
<organism evidence="4 5">
    <name type="scientific">Sinomonas halotolerans</name>
    <dbReference type="NCBI Taxonomy" id="1644133"/>
    <lineage>
        <taxon>Bacteria</taxon>
        <taxon>Bacillati</taxon>
        <taxon>Actinomycetota</taxon>
        <taxon>Actinomycetes</taxon>
        <taxon>Micrococcales</taxon>
        <taxon>Micrococcaceae</taxon>
        <taxon>Sinomonas</taxon>
    </lineage>
</organism>
<evidence type="ECO:0000313" key="5">
    <source>
        <dbReference type="Proteomes" id="UP001422074"/>
    </source>
</evidence>
<dbReference type="Gene3D" id="3.40.1620.10">
    <property type="entry name" value="YefM-like domain"/>
    <property type="match status" value="1"/>
</dbReference>
<keyword evidence="5" id="KW-1185">Reference proteome</keyword>
<evidence type="ECO:0000256" key="1">
    <source>
        <dbReference type="ARBA" id="ARBA00009981"/>
    </source>
</evidence>
<comment type="caution">
    <text evidence="4">The sequence shown here is derived from an EMBL/GenBank/DDBJ whole genome shotgun (WGS) entry which is preliminary data.</text>
</comment>
<protein>
    <recommendedName>
        <fullName evidence="2">Antitoxin</fullName>
    </recommendedName>
</protein>
<dbReference type="EMBL" id="JBDFRB010000013">
    <property type="protein sequence ID" value="MEN2745480.1"/>
    <property type="molecule type" value="Genomic_DNA"/>
</dbReference>
<dbReference type="InterPro" id="IPR006442">
    <property type="entry name" value="Antitoxin_Phd/YefM"/>
</dbReference>
<name>A0ABU9X213_9MICC</name>
<comment type="function">
    <text evidence="2">Antitoxin component of a type II toxin-antitoxin (TA) system.</text>
</comment>
<feature type="region of interest" description="Disordered" evidence="3">
    <location>
        <begin position="62"/>
        <end position="87"/>
    </location>
</feature>
<sequence>MGQYNVQDAKTRLSELLNLVEAGEDVVIAKAGRPVARLVRIERPYKRRLGFVHGTLPEDFLEPPREEDIAPWEGPLISSTPTHSSGH</sequence>
<feature type="compositionally biased region" description="Polar residues" evidence="3">
    <location>
        <begin position="77"/>
        <end position="87"/>
    </location>
</feature>
<dbReference type="InterPro" id="IPR036165">
    <property type="entry name" value="YefM-like_sf"/>
</dbReference>
<dbReference type="InterPro" id="IPR051416">
    <property type="entry name" value="phD-YefM_TA_antitoxins"/>
</dbReference>
<dbReference type="Proteomes" id="UP001422074">
    <property type="component" value="Unassembled WGS sequence"/>
</dbReference>
<evidence type="ECO:0000256" key="2">
    <source>
        <dbReference type="RuleBase" id="RU362080"/>
    </source>
</evidence>
<dbReference type="PANTHER" id="PTHR35377">
    <property type="entry name" value="ANTITOXIN VAPB49-RELATED-RELATED"/>
    <property type="match status" value="1"/>
</dbReference>
<dbReference type="SUPFAM" id="SSF143120">
    <property type="entry name" value="YefM-like"/>
    <property type="match status" value="1"/>
</dbReference>
<dbReference type="NCBIfam" id="TIGR01552">
    <property type="entry name" value="phd_fam"/>
    <property type="match status" value="1"/>
</dbReference>
<evidence type="ECO:0000313" key="4">
    <source>
        <dbReference type="EMBL" id="MEN2745480.1"/>
    </source>
</evidence>
<evidence type="ECO:0000256" key="3">
    <source>
        <dbReference type="SAM" id="MobiDB-lite"/>
    </source>
</evidence>
<comment type="similarity">
    <text evidence="1 2">Belongs to the phD/YefM antitoxin family.</text>
</comment>
<accession>A0ABU9X213</accession>